<reference evidence="8 9" key="2">
    <citation type="journal article" date="2013" name="Plant Physiol.">
        <title>A Nostoc punctiforme Sugar Transporter Necessary to Establish a Cyanobacterium-Plant Symbiosis.</title>
        <authorList>
            <person name="Ekman M."/>
            <person name="Picossi S."/>
            <person name="Campbell E.L."/>
            <person name="Meeks J.C."/>
            <person name="Flores E."/>
        </authorList>
    </citation>
    <scope>NUCLEOTIDE SEQUENCE [LARGE SCALE GENOMIC DNA]</scope>
    <source>
        <strain evidence="9">ATCC 29133 / PCC 73102</strain>
    </source>
</reference>
<organism evidence="8 9">
    <name type="scientific">Nostoc punctiforme (strain ATCC 29133 / PCC 73102)</name>
    <dbReference type="NCBI Taxonomy" id="63737"/>
    <lineage>
        <taxon>Bacteria</taxon>
        <taxon>Bacillati</taxon>
        <taxon>Cyanobacteriota</taxon>
        <taxon>Cyanophyceae</taxon>
        <taxon>Nostocales</taxon>
        <taxon>Nostocaceae</taxon>
        <taxon>Nostoc</taxon>
    </lineage>
</organism>
<dbReference type="Proteomes" id="UP000001191">
    <property type="component" value="Chromosome"/>
</dbReference>
<dbReference type="CDD" id="cd08991">
    <property type="entry name" value="GH43_HoAraf43-like"/>
    <property type="match status" value="1"/>
</dbReference>
<evidence type="ECO:0000256" key="2">
    <source>
        <dbReference type="ARBA" id="ARBA00022651"/>
    </source>
</evidence>
<evidence type="ECO:0000256" key="6">
    <source>
        <dbReference type="PIRSR" id="PIRSR606710-2"/>
    </source>
</evidence>
<dbReference type="GO" id="GO:0004553">
    <property type="term" value="F:hydrolase activity, hydrolyzing O-glycosyl compounds"/>
    <property type="evidence" value="ECO:0007669"/>
    <property type="project" value="InterPro"/>
</dbReference>
<dbReference type="SUPFAM" id="SSF75005">
    <property type="entry name" value="Arabinanase/levansucrase/invertase"/>
    <property type="match status" value="1"/>
</dbReference>
<keyword evidence="5 7" id="KW-0326">Glycosidase</keyword>
<feature type="site" description="Important for catalytic activity, responsible for pKa modulation of the active site Glu and correct orientation of both the proton donor and substrate" evidence="6">
    <location>
        <position position="197"/>
    </location>
</feature>
<evidence type="ECO:0000313" key="9">
    <source>
        <dbReference type="Proteomes" id="UP000001191"/>
    </source>
</evidence>
<dbReference type="STRING" id="63737.Npun_F0217"/>
<dbReference type="AlphaFoldDB" id="B2J4N3"/>
<dbReference type="GO" id="GO:0045493">
    <property type="term" value="P:xylan catabolic process"/>
    <property type="evidence" value="ECO:0007669"/>
    <property type="project" value="UniProtKB-KW"/>
</dbReference>
<keyword evidence="4" id="KW-0119">Carbohydrate metabolism</keyword>
<evidence type="ECO:0000313" key="8">
    <source>
        <dbReference type="EMBL" id="ACC79005.1"/>
    </source>
</evidence>
<dbReference type="RefSeq" id="WP_012407032.1">
    <property type="nucleotide sequence ID" value="NC_010628.1"/>
</dbReference>
<proteinExistence type="inferred from homology"/>
<sequence>MATVKYNAESPSKRNLLLSASLNSPFCCYLALVNFAALEFINFTFGDRNIYRIEMQTYTNPVYKGYFADPFVWQHEGVYYAIGTGAAEAEGTVDEIPDAANINSNNKSRVFPLLRSFDFVNWDYVGNALLRPDPALGDNFWAPEVAYCNRQFYLYYSVGHEDKNHQLRVATSDTPLGPYQDIGESLVDPKSCPFAIDPHPFRDDDGQWYLFYARDFLDTSDRARAGTALVVDKLQSMTKLVGEGKVVLRARSDWQRFLANRLMYGEIYDWHTLEGPCVRKHEGKYYCFYSGGRWETDNYGVDYGVADNVMGPYSDAGNETGPRVLKSVPNFVRGPGHNSIVLGPDGKTEYVVYHAWTENMDMRQICLDMLIWKPEGPCCNGPTWTPQTISNY</sequence>
<dbReference type="EMBL" id="CP001037">
    <property type="protein sequence ID" value="ACC79005.1"/>
    <property type="molecule type" value="Genomic_DNA"/>
</dbReference>
<dbReference type="Pfam" id="PF04616">
    <property type="entry name" value="Glyco_hydro_43"/>
    <property type="match status" value="1"/>
</dbReference>
<dbReference type="CAZy" id="GH43">
    <property type="family name" value="Glycoside Hydrolase Family 43"/>
</dbReference>
<dbReference type="PANTHER" id="PTHR43772:SF2">
    <property type="entry name" value="PUTATIVE (AFU_ORTHOLOGUE AFUA_2G04480)-RELATED"/>
    <property type="match status" value="1"/>
</dbReference>
<dbReference type="InterPro" id="IPR023296">
    <property type="entry name" value="Glyco_hydro_beta-prop_sf"/>
</dbReference>
<keyword evidence="2" id="KW-0624">Polysaccharide degradation</keyword>
<evidence type="ECO:0000256" key="1">
    <source>
        <dbReference type="ARBA" id="ARBA00009865"/>
    </source>
</evidence>
<accession>B2J4N3</accession>
<evidence type="ECO:0000256" key="5">
    <source>
        <dbReference type="ARBA" id="ARBA00023295"/>
    </source>
</evidence>
<dbReference type="PANTHER" id="PTHR43772">
    <property type="entry name" value="ENDO-1,4-BETA-XYLANASE"/>
    <property type="match status" value="1"/>
</dbReference>
<name>B2J4N3_NOSP7</name>
<dbReference type="KEGG" id="npu:Npun_F0217"/>
<evidence type="ECO:0000256" key="4">
    <source>
        <dbReference type="ARBA" id="ARBA00023277"/>
    </source>
</evidence>
<reference evidence="9" key="1">
    <citation type="submission" date="2008-04" db="EMBL/GenBank/DDBJ databases">
        <title>Complete sequence of chromosome of Nostoc punctiforme ATCC 29133.</title>
        <authorList>
            <consortium name="US DOE Joint Genome Institute"/>
            <person name="Copeland A."/>
            <person name="Lucas S."/>
            <person name="Lapidus A."/>
            <person name="Glavina del Rio T."/>
            <person name="Dalin E."/>
            <person name="Tice H."/>
            <person name="Pitluck S."/>
            <person name="Chain P."/>
            <person name="Malfatti S."/>
            <person name="Shin M."/>
            <person name="Vergez L."/>
            <person name="Schmutz J."/>
            <person name="Larimer F."/>
            <person name="Land M."/>
            <person name="Hauser L."/>
            <person name="Kyrpides N."/>
            <person name="Kim E."/>
            <person name="Meeks J.C."/>
            <person name="Elhai J."/>
            <person name="Campbell E.L."/>
            <person name="Thiel T."/>
            <person name="Longmire J."/>
            <person name="Potts M."/>
            <person name="Atlas R."/>
        </authorList>
    </citation>
    <scope>NUCLEOTIDE SEQUENCE [LARGE SCALE GENOMIC DNA]</scope>
    <source>
        <strain evidence="9">ATCC 29133 / PCC 73102</strain>
    </source>
</reference>
<dbReference type="InterPro" id="IPR052176">
    <property type="entry name" value="Glycosyl_Hydrlase_43_Enz"/>
</dbReference>
<dbReference type="Gene3D" id="2.115.10.20">
    <property type="entry name" value="Glycosyl hydrolase domain, family 43"/>
    <property type="match status" value="1"/>
</dbReference>
<keyword evidence="2" id="KW-0858">Xylan degradation</keyword>
<dbReference type="eggNOG" id="COG3940">
    <property type="taxonomic scope" value="Bacteria"/>
</dbReference>
<evidence type="ECO:0000256" key="3">
    <source>
        <dbReference type="ARBA" id="ARBA00022801"/>
    </source>
</evidence>
<gene>
    <name evidence="8" type="ordered locus">Npun_F0217</name>
</gene>
<keyword evidence="9" id="KW-1185">Reference proteome</keyword>
<evidence type="ECO:0000256" key="7">
    <source>
        <dbReference type="RuleBase" id="RU361187"/>
    </source>
</evidence>
<dbReference type="EnsemblBacteria" id="ACC79005">
    <property type="protein sequence ID" value="ACC79005"/>
    <property type="gene ID" value="Npun_F0217"/>
</dbReference>
<dbReference type="HOGENOM" id="CLU_009397_8_0_3"/>
<keyword evidence="3 7" id="KW-0378">Hydrolase</keyword>
<protein>
    <submittedName>
        <fullName evidence="8">Glycoside hydrolase, family 43</fullName>
    </submittedName>
</protein>
<comment type="similarity">
    <text evidence="1 7">Belongs to the glycosyl hydrolase 43 family.</text>
</comment>
<dbReference type="InterPro" id="IPR006710">
    <property type="entry name" value="Glyco_hydro_43"/>
</dbReference>